<reference evidence="3 5" key="2">
    <citation type="submission" date="2018-12" db="EMBL/GenBank/DDBJ databases">
        <authorList>
            <consortium name="Pathogen Informatics"/>
        </authorList>
    </citation>
    <scope>NUCLEOTIDE SEQUENCE [LARGE SCALE GENOMIC DNA]</scope>
    <source>
        <strain evidence="3 5">NCTC13489</strain>
    </source>
</reference>
<dbReference type="AlphaFoldDB" id="A0A3S4UR05"/>
<dbReference type="InterPro" id="IPR007712">
    <property type="entry name" value="RelE/ParE_toxin"/>
</dbReference>
<dbReference type="InterPro" id="IPR035093">
    <property type="entry name" value="RelE/ParE_toxin_dom_sf"/>
</dbReference>
<dbReference type="OrthoDB" id="595476at2"/>
<dbReference type="RefSeq" id="WP_034720768.1">
    <property type="nucleotide sequence ID" value="NZ_FOIX01000003.1"/>
</dbReference>
<sequence>MDFRVQITLVAKTNQKQAVAYYKEKATLKVAQNFLKDYEKTLYKIKQNPYYQIYYKNFRGLPLKKFPYIVFYTIDENLKVITIKAIFHTSQNPGKYP</sequence>
<dbReference type="Gene3D" id="3.30.2310.20">
    <property type="entry name" value="RelE-like"/>
    <property type="match status" value="1"/>
</dbReference>
<dbReference type="KEGG" id="cant:NCTC13489_00725"/>
<name>A0A3S4UR05_9FLAO</name>
<evidence type="ECO:0000256" key="1">
    <source>
        <dbReference type="ARBA" id="ARBA00022649"/>
    </source>
</evidence>
<dbReference type="EMBL" id="LR134441">
    <property type="protein sequence ID" value="VEH97148.1"/>
    <property type="molecule type" value="Genomic_DNA"/>
</dbReference>
<evidence type="ECO:0000313" key="4">
    <source>
        <dbReference type="Proteomes" id="UP000028349"/>
    </source>
</evidence>
<gene>
    <name evidence="2" type="ORF">HY04_14270</name>
    <name evidence="3" type="ORF">NCTC13489_00725</name>
</gene>
<proteinExistence type="predicted"/>
<dbReference type="Proteomes" id="UP000028349">
    <property type="component" value="Unassembled WGS sequence"/>
</dbReference>
<reference evidence="2 4" key="1">
    <citation type="submission" date="2014-07" db="EMBL/GenBank/DDBJ databases">
        <authorList>
            <person name="Pisani N.G."/>
            <person name="Newman J.D."/>
        </authorList>
    </citation>
    <scope>NUCLEOTIDE SEQUENCE [LARGE SCALE GENOMIC DNA]</scope>
    <source>
        <strain evidence="2 4">LMG 24720</strain>
    </source>
</reference>
<evidence type="ECO:0000313" key="2">
    <source>
        <dbReference type="EMBL" id="KEY19553.1"/>
    </source>
</evidence>
<dbReference type="Pfam" id="PF05016">
    <property type="entry name" value="ParE_toxin"/>
    <property type="match status" value="1"/>
</dbReference>
<keyword evidence="4" id="KW-1185">Reference proteome</keyword>
<keyword evidence="1" id="KW-1277">Toxin-antitoxin system</keyword>
<dbReference type="EMBL" id="JPEP01000002">
    <property type="protein sequence ID" value="KEY19553.1"/>
    <property type="molecule type" value="Genomic_DNA"/>
</dbReference>
<evidence type="ECO:0000313" key="5">
    <source>
        <dbReference type="Proteomes" id="UP000270036"/>
    </source>
</evidence>
<dbReference type="Proteomes" id="UP000270036">
    <property type="component" value="Chromosome"/>
</dbReference>
<accession>A0A3S4UR05</accession>
<evidence type="ECO:0000313" key="3">
    <source>
        <dbReference type="EMBL" id="VEH97148.1"/>
    </source>
</evidence>
<protein>
    <submittedName>
        <fullName evidence="3">Plasmid stabilisation system protein</fullName>
    </submittedName>
</protein>
<dbReference type="STRING" id="266748.HY04_14270"/>
<organism evidence="3 5">
    <name type="scientific">Kaistella antarctica</name>
    <dbReference type="NCBI Taxonomy" id="266748"/>
    <lineage>
        <taxon>Bacteria</taxon>
        <taxon>Pseudomonadati</taxon>
        <taxon>Bacteroidota</taxon>
        <taxon>Flavobacteriia</taxon>
        <taxon>Flavobacteriales</taxon>
        <taxon>Weeksellaceae</taxon>
        <taxon>Chryseobacterium group</taxon>
        <taxon>Kaistella</taxon>
    </lineage>
</organism>